<dbReference type="HAMAP" id="MF_01844">
    <property type="entry name" value="NhaA"/>
    <property type="match status" value="1"/>
</dbReference>
<feature type="transmembrane region" description="Helical" evidence="6">
    <location>
        <begin position="202"/>
        <end position="233"/>
    </location>
</feature>
<gene>
    <name evidence="6 7" type="primary">nhaA</name>
    <name evidence="7" type="ORF">DI586_02560</name>
</gene>
<keyword evidence="6" id="KW-0406">Ion transport</keyword>
<keyword evidence="6" id="KW-0050">Antiport</keyword>
<dbReference type="InterPro" id="IPR023171">
    <property type="entry name" value="Na/H_antiporter_dom_sf"/>
</dbReference>
<evidence type="ECO:0000256" key="2">
    <source>
        <dbReference type="ARBA" id="ARBA00022475"/>
    </source>
</evidence>
<keyword evidence="5 6" id="KW-0472">Membrane</keyword>
<feature type="transmembrane region" description="Helical" evidence="6">
    <location>
        <begin position="21"/>
        <end position="40"/>
    </location>
</feature>
<dbReference type="GO" id="GO:0006885">
    <property type="term" value="P:regulation of pH"/>
    <property type="evidence" value="ECO:0007669"/>
    <property type="project" value="UniProtKB-UniRule"/>
</dbReference>
<dbReference type="Pfam" id="PF06965">
    <property type="entry name" value="Na_H_antiport_1"/>
    <property type="match status" value="1"/>
</dbReference>
<feature type="transmembrane region" description="Helical" evidence="6">
    <location>
        <begin position="119"/>
        <end position="138"/>
    </location>
</feature>
<dbReference type="PANTHER" id="PTHR30341:SF0">
    <property type="entry name" value="NA(+)_H(+) ANTIPORTER NHAA"/>
    <property type="match status" value="1"/>
</dbReference>
<feature type="transmembrane region" description="Helical" evidence="6">
    <location>
        <begin position="84"/>
        <end position="107"/>
    </location>
</feature>
<proteinExistence type="inferred from homology"/>
<comment type="similarity">
    <text evidence="6">Belongs to the NhaA Na(+)/H(+) (TC 2.A.33) antiporter family.</text>
</comment>
<protein>
    <recommendedName>
        <fullName evidence="6">Na(+)/H(+) antiporter NhaA</fullName>
    </recommendedName>
    <alternativeName>
        <fullName evidence="6">Sodium/proton antiporter NhaA</fullName>
    </alternativeName>
</protein>
<feature type="transmembrane region" description="Helical" evidence="6">
    <location>
        <begin position="147"/>
        <end position="168"/>
    </location>
</feature>
<feature type="transmembrane region" description="Helical" evidence="6">
    <location>
        <begin position="52"/>
        <end position="72"/>
    </location>
</feature>
<keyword evidence="4 6" id="KW-1133">Transmembrane helix</keyword>
<feature type="transmembrane region" description="Helical" evidence="6">
    <location>
        <begin position="349"/>
        <end position="369"/>
    </location>
</feature>
<keyword evidence="3 6" id="KW-0812">Transmembrane</keyword>
<keyword evidence="6" id="KW-0813">Transport</keyword>
<reference evidence="7 8" key="1">
    <citation type="submission" date="2017-08" db="EMBL/GenBank/DDBJ databases">
        <title>Infants hospitalized years apart are colonized by the same room-sourced microbial strains.</title>
        <authorList>
            <person name="Brooks B."/>
            <person name="Olm M.R."/>
            <person name="Firek B.A."/>
            <person name="Baker R."/>
            <person name="Thomas B.C."/>
            <person name="Morowitz M.J."/>
            <person name="Banfield J.F."/>
        </authorList>
    </citation>
    <scope>NUCLEOTIDE SEQUENCE [LARGE SCALE GENOMIC DNA]</scope>
    <source>
        <strain evidence="7">S2_006_000_R2_64</strain>
    </source>
</reference>
<comment type="function">
    <text evidence="6">Na(+)/H(+) antiporter that extrudes sodium in exchange for external protons.</text>
</comment>
<comment type="catalytic activity">
    <reaction evidence="6">
        <text>Na(+)(in) + 2 H(+)(out) = Na(+)(out) + 2 H(+)(in)</text>
        <dbReference type="Rhea" id="RHEA:29251"/>
        <dbReference type="ChEBI" id="CHEBI:15378"/>
        <dbReference type="ChEBI" id="CHEBI:29101"/>
    </reaction>
</comment>
<dbReference type="NCBIfam" id="NF007111">
    <property type="entry name" value="PRK09560.1"/>
    <property type="match status" value="1"/>
</dbReference>
<evidence type="ECO:0000256" key="1">
    <source>
        <dbReference type="ARBA" id="ARBA00004429"/>
    </source>
</evidence>
<dbReference type="GO" id="GO:0015385">
    <property type="term" value="F:sodium:proton antiporter activity"/>
    <property type="evidence" value="ECO:0007669"/>
    <property type="project" value="UniProtKB-UniRule"/>
</dbReference>
<accession>A0A2W5FLB5</accession>
<dbReference type="GO" id="GO:0005886">
    <property type="term" value="C:plasma membrane"/>
    <property type="evidence" value="ECO:0007669"/>
    <property type="project" value="UniProtKB-SubCell"/>
</dbReference>
<dbReference type="AlphaFoldDB" id="A0A2W5FLB5"/>
<feature type="transmembrane region" description="Helical" evidence="6">
    <location>
        <begin position="312"/>
        <end position="337"/>
    </location>
</feature>
<feature type="transmembrane region" description="Helical" evidence="6">
    <location>
        <begin position="283"/>
        <end position="306"/>
    </location>
</feature>
<dbReference type="PANTHER" id="PTHR30341">
    <property type="entry name" value="SODIUM ION/PROTON ANTIPORTER NHAA-RELATED"/>
    <property type="match status" value="1"/>
</dbReference>
<evidence type="ECO:0000256" key="3">
    <source>
        <dbReference type="ARBA" id="ARBA00022692"/>
    </source>
</evidence>
<comment type="subcellular location">
    <subcellularLocation>
        <location evidence="1">Cell inner membrane</location>
        <topology evidence="1">Multi-pass membrane protein</topology>
    </subcellularLocation>
    <subcellularLocation>
        <location evidence="6">Cell membrane</location>
        <topology evidence="6">Multi-pass membrane protein</topology>
    </subcellularLocation>
</comment>
<dbReference type="Proteomes" id="UP000249739">
    <property type="component" value="Unassembled WGS sequence"/>
</dbReference>
<dbReference type="Gene3D" id="1.20.1530.10">
    <property type="entry name" value="Na+/H+ antiporter like domain"/>
    <property type="match status" value="1"/>
</dbReference>
<dbReference type="EMBL" id="QFOT01000015">
    <property type="protein sequence ID" value="PZP56795.1"/>
    <property type="molecule type" value="Genomic_DNA"/>
</dbReference>
<sequence length="371" mass="40149">MIHFLHSSRLKEFFKLEAAGGLVLFAATIAALCVANSPLYDFYNYFLIDKHAAHWINDGLMAIFFFVVGLEIKREFKEGELSSVKSASVPFVAAIFGIIVPGLIFYLINMNDADNLRGIAIPTATDIAFSLGVLALLGSRAPFSLKVLLTAIAIIDDLAAILIIAIFYTGDINFYMLGGASCALAMMMMFNKFNIKGLWPYLALGFVMWIALLNSGLHPTMAGVATAFCIPVFRKFGQQESWIDHLIHKLHPYTAFFILPVFAFANAGVNFTGMNMSDFTSPLTLGIVAGLVAGKTIGITGALAILRPGGVNFLQMIGLGFLCGIGFTMSLFIGELAFTTNELQNQIRLGVMSASLISALCAFGILRFASK</sequence>
<comment type="caution">
    <text evidence="7">The sequence shown here is derived from an EMBL/GenBank/DDBJ whole genome shotgun (WGS) entry which is preliminary data.</text>
</comment>
<organism evidence="7 8">
    <name type="scientific">Micavibrio aeruginosavorus</name>
    <dbReference type="NCBI Taxonomy" id="349221"/>
    <lineage>
        <taxon>Bacteria</taxon>
        <taxon>Pseudomonadati</taxon>
        <taxon>Bdellovibrionota</taxon>
        <taxon>Bdellovibrionia</taxon>
        <taxon>Bdellovibrionales</taxon>
        <taxon>Pseudobdellovibrionaceae</taxon>
        <taxon>Micavibrio</taxon>
    </lineage>
</organism>
<evidence type="ECO:0000256" key="5">
    <source>
        <dbReference type="ARBA" id="ARBA00023136"/>
    </source>
</evidence>
<dbReference type="NCBIfam" id="TIGR00773">
    <property type="entry name" value="NhaA"/>
    <property type="match status" value="1"/>
</dbReference>
<dbReference type="InterPro" id="IPR004670">
    <property type="entry name" value="NhaA"/>
</dbReference>
<keyword evidence="6" id="KW-0915">Sodium</keyword>
<keyword evidence="2 6" id="KW-1003">Cell membrane</keyword>
<evidence type="ECO:0000313" key="8">
    <source>
        <dbReference type="Proteomes" id="UP000249739"/>
    </source>
</evidence>
<evidence type="ECO:0000256" key="4">
    <source>
        <dbReference type="ARBA" id="ARBA00022989"/>
    </source>
</evidence>
<feature type="transmembrane region" description="Helical" evidence="6">
    <location>
        <begin position="174"/>
        <end position="190"/>
    </location>
</feature>
<keyword evidence="6" id="KW-0739">Sodium transport</keyword>
<feature type="transmembrane region" description="Helical" evidence="6">
    <location>
        <begin position="253"/>
        <end position="271"/>
    </location>
</feature>
<evidence type="ECO:0000313" key="7">
    <source>
        <dbReference type="EMBL" id="PZP56795.1"/>
    </source>
</evidence>
<name>A0A2W5FLB5_9BACT</name>
<evidence type="ECO:0000256" key="6">
    <source>
        <dbReference type="HAMAP-Rule" id="MF_01844"/>
    </source>
</evidence>